<dbReference type="Pfam" id="PF13377">
    <property type="entry name" value="Peripla_BP_3"/>
    <property type="match status" value="1"/>
</dbReference>
<gene>
    <name evidence="5" type="ORF">EAX62_04690</name>
</gene>
<keyword evidence="3" id="KW-0804">Transcription</keyword>
<dbReference type="Pfam" id="PF00356">
    <property type="entry name" value="LacI"/>
    <property type="match status" value="1"/>
</dbReference>
<name>A0A3M0GL76_9ACTN</name>
<dbReference type="Gene3D" id="1.10.260.40">
    <property type="entry name" value="lambda repressor-like DNA-binding domains"/>
    <property type="match status" value="1"/>
</dbReference>
<dbReference type="PANTHER" id="PTHR30146:SF153">
    <property type="entry name" value="LACTOSE OPERON REPRESSOR"/>
    <property type="match status" value="1"/>
</dbReference>
<dbReference type="AlphaFoldDB" id="A0A3M0GL76"/>
<dbReference type="SMART" id="SM00354">
    <property type="entry name" value="HTH_LACI"/>
    <property type="match status" value="1"/>
</dbReference>
<evidence type="ECO:0000259" key="4">
    <source>
        <dbReference type="PROSITE" id="PS50932"/>
    </source>
</evidence>
<dbReference type="GO" id="GO:0003700">
    <property type="term" value="F:DNA-binding transcription factor activity"/>
    <property type="evidence" value="ECO:0007669"/>
    <property type="project" value="TreeGrafter"/>
</dbReference>
<dbReference type="InterPro" id="IPR010982">
    <property type="entry name" value="Lambda_DNA-bd_dom_sf"/>
</dbReference>
<dbReference type="InterPro" id="IPR000843">
    <property type="entry name" value="HTH_LacI"/>
</dbReference>
<keyword evidence="6" id="KW-1185">Reference proteome</keyword>
<reference evidence="5 6" key="1">
    <citation type="submission" date="2018-10" db="EMBL/GenBank/DDBJ databases">
        <title>Tessaracoccus antarcticuss sp. nov., isolated from sediment.</title>
        <authorList>
            <person name="Zhou L.Y."/>
            <person name="Du Z.J."/>
        </authorList>
    </citation>
    <scope>NUCLEOTIDE SEQUENCE [LARGE SCALE GENOMIC DNA]</scope>
    <source>
        <strain evidence="5 6">JDX10</strain>
    </source>
</reference>
<dbReference type="PROSITE" id="PS50932">
    <property type="entry name" value="HTH_LACI_2"/>
    <property type="match status" value="1"/>
</dbReference>
<dbReference type="InterPro" id="IPR028082">
    <property type="entry name" value="Peripla_BP_I"/>
</dbReference>
<dbReference type="CDD" id="cd06296">
    <property type="entry name" value="PBP1_CatR-like"/>
    <property type="match status" value="1"/>
</dbReference>
<evidence type="ECO:0000313" key="5">
    <source>
        <dbReference type="EMBL" id="RMB61899.1"/>
    </source>
</evidence>
<dbReference type="CDD" id="cd01392">
    <property type="entry name" value="HTH_LacI"/>
    <property type="match status" value="1"/>
</dbReference>
<dbReference type="SUPFAM" id="SSF47413">
    <property type="entry name" value="lambda repressor-like DNA-binding domains"/>
    <property type="match status" value="1"/>
</dbReference>
<keyword evidence="1" id="KW-0805">Transcription regulation</keyword>
<dbReference type="RefSeq" id="WP_121900447.1">
    <property type="nucleotide sequence ID" value="NZ_REFW01000001.1"/>
</dbReference>
<evidence type="ECO:0000256" key="2">
    <source>
        <dbReference type="ARBA" id="ARBA00023125"/>
    </source>
</evidence>
<dbReference type="PANTHER" id="PTHR30146">
    <property type="entry name" value="LACI-RELATED TRANSCRIPTIONAL REPRESSOR"/>
    <property type="match status" value="1"/>
</dbReference>
<dbReference type="InterPro" id="IPR046335">
    <property type="entry name" value="LacI/GalR-like_sensor"/>
</dbReference>
<accession>A0A3M0GL76</accession>
<keyword evidence="2" id="KW-0238">DNA-binding</keyword>
<sequence>MSRTTIAEIAASLGVSVPTVSKVLNGRSDVAPGTRARVDEALKRHNYRRSVSPTARKSGLLDLVFRSMDNMWAHEIMLGVEEAASARRLSVVVSELRGAHRPPQRWLDGVMSRRPVGVILALSTLEDEQREQLLARSIPFVVVDTEGQPPVGVPTVGSTNWDGGLAATRHLLELGHRRIGVISGAPHVLCSRARVDGYRSAHDEAGITPDPALIRWGDFTAEGGYQHATALLALEDPPTAIFAGSDHQALGVQRAAHEAGMRLPQDLSIVGYDDLPMTAWLSPPLTTVRQPLREMGALATRMVLSLAEGKELVSMRMDLATELVIRESTMPTSP</sequence>
<dbReference type="SUPFAM" id="SSF53822">
    <property type="entry name" value="Periplasmic binding protein-like I"/>
    <property type="match status" value="1"/>
</dbReference>
<dbReference type="Proteomes" id="UP000275256">
    <property type="component" value="Unassembled WGS sequence"/>
</dbReference>
<protein>
    <submittedName>
        <fullName evidence="5">LacI family transcriptional regulator</fullName>
    </submittedName>
</protein>
<dbReference type="GO" id="GO:0000976">
    <property type="term" value="F:transcription cis-regulatory region binding"/>
    <property type="evidence" value="ECO:0007669"/>
    <property type="project" value="TreeGrafter"/>
</dbReference>
<dbReference type="OrthoDB" id="3227375at2"/>
<dbReference type="EMBL" id="REFW01000001">
    <property type="protein sequence ID" value="RMB61899.1"/>
    <property type="molecule type" value="Genomic_DNA"/>
</dbReference>
<evidence type="ECO:0000256" key="3">
    <source>
        <dbReference type="ARBA" id="ARBA00023163"/>
    </source>
</evidence>
<evidence type="ECO:0000313" key="6">
    <source>
        <dbReference type="Proteomes" id="UP000275256"/>
    </source>
</evidence>
<evidence type="ECO:0000256" key="1">
    <source>
        <dbReference type="ARBA" id="ARBA00023015"/>
    </source>
</evidence>
<organism evidence="5 6">
    <name type="scientific">Tessaracoccus antarcticus</name>
    <dbReference type="NCBI Taxonomy" id="2479848"/>
    <lineage>
        <taxon>Bacteria</taxon>
        <taxon>Bacillati</taxon>
        <taxon>Actinomycetota</taxon>
        <taxon>Actinomycetes</taxon>
        <taxon>Propionibacteriales</taxon>
        <taxon>Propionibacteriaceae</taxon>
        <taxon>Tessaracoccus</taxon>
    </lineage>
</organism>
<proteinExistence type="predicted"/>
<feature type="domain" description="HTH lacI-type" evidence="4">
    <location>
        <begin position="4"/>
        <end position="58"/>
    </location>
</feature>
<dbReference type="Gene3D" id="3.40.50.2300">
    <property type="match status" value="2"/>
</dbReference>
<comment type="caution">
    <text evidence="5">The sequence shown here is derived from an EMBL/GenBank/DDBJ whole genome shotgun (WGS) entry which is preliminary data.</text>
</comment>